<dbReference type="Pfam" id="PF00196">
    <property type="entry name" value="GerE"/>
    <property type="match status" value="1"/>
</dbReference>
<gene>
    <name evidence="5" type="ORF">M124_3633</name>
</gene>
<dbReference type="EMBL" id="JGCY01000398">
    <property type="protein sequence ID" value="EXY72713.1"/>
    <property type="molecule type" value="Genomic_DNA"/>
</dbReference>
<dbReference type="PANTHER" id="PTHR44688:SF16">
    <property type="entry name" value="DNA-BINDING TRANSCRIPTIONAL ACTIVATOR DEVR_DOSR"/>
    <property type="match status" value="1"/>
</dbReference>
<dbReference type="RefSeq" id="WP_005791445.1">
    <property type="nucleotide sequence ID" value="NZ_JGCY01000398.1"/>
</dbReference>
<dbReference type="SMART" id="SM00421">
    <property type="entry name" value="HTH_LUXR"/>
    <property type="match status" value="1"/>
</dbReference>
<comment type="caution">
    <text evidence="5">The sequence shown here is derived from an EMBL/GenBank/DDBJ whole genome shotgun (WGS) entry which is preliminary data.</text>
</comment>
<dbReference type="PROSITE" id="PS00622">
    <property type="entry name" value="HTH_LUXR_1"/>
    <property type="match status" value="1"/>
</dbReference>
<evidence type="ECO:0000313" key="6">
    <source>
        <dbReference type="Proteomes" id="UP000020529"/>
    </source>
</evidence>
<dbReference type="InterPro" id="IPR016032">
    <property type="entry name" value="Sig_transdc_resp-reg_C-effctor"/>
</dbReference>
<dbReference type="PRINTS" id="PR00038">
    <property type="entry name" value="HTHLUXR"/>
</dbReference>
<dbReference type="InterPro" id="IPR036388">
    <property type="entry name" value="WH-like_DNA-bd_sf"/>
</dbReference>
<reference evidence="5 6" key="1">
    <citation type="submission" date="2014-02" db="EMBL/GenBank/DDBJ databases">
        <authorList>
            <person name="Sears C."/>
            <person name="Carroll K."/>
            <person name="Sack B.R."/>
            <person name="Qadri F."/>
            <person name="Myers L.L."/>
            <person name="Chung G.-T."/>
            <person name="Escheverria P."/>
            <person name="Fraser C.M."/>
            <person name="Sadzewicz L."/>
            <person name="Shefchek K.A."/>
            <person name="Tallon L."/>
            <person name="Das S.P."/>
            <person name="Daugherty S."/>
            <person name="Mongodin E.F."/>
        </authorList>
    </citation>
    <scope>NUCLEOTIDE SEQUENCE [LARGE SCALE GENOMIC DNA]</scope>
    <source>
        <strain evidence="6">3988T(B)14</strain>
    </source>
</reference>
<dbReference type="GO" id="GO:0003677">
    <property type="term" value="F:DNA binding"/>
    <property type="evidence" value="ECO:0007669"/>
    <property type="project" value="UniProtKB-KW"/>
</dbReference>
<dbReference type="SUPFAM" id="SSF46894">
    <property type="entry name" value="C-terminal effector domain of the bipartite response regulators"/>
    <property type="match status" value="1"/>
</dbReference>
<evidence type="ECO:0000256" key="3">
    <source>
        <dbReference type="ARBA" id="ARBA00023163"/>
    </source>
</evidence>
<evidence type="ECO:0000256" key="1">
    <source>
        <dbReference type="ARBA" id="ARBA00023015"/>
    </source>
</evidence>
<dbReference type="InterPro" id="IPR000792">
    <property type="entry name" value="Tscrpt_reg_LuxR_C"/>
</dbReference>
<dbReference type="PATRIC" id="fig|1339315.3.peg.4280"/>
<keyword evidence="3" id="KW-0804">Transcription</keyword>
<dbReference type="Gene3D" id="1.10.10.10">
    <property type="entry name" value="Winged helix-like DNA-binding domain superfamily/Winged helix DNA-binding domain"/>
    <property type="match status" value="1"/>
</dbReference>
<dbReference type="GO" id="GO:0006355">
    <property type="term" value="P:regulation of DNA-templated transcription"/>
    <property type="evidence" value="ECO:0007669"/>
    <property type="project" value="InterPro"/>
</dbReference>
<dbReference type="Gene3D" id="3.30.450.20">
    <property type="entry name" value="PAS domain"/>
    <property type="match status" value="1"/>
</dbReference>
<dbReference type="AlphaFoldDB" id="A0A015UFI9"/>
<dbReference type="PROSITE" id="PS50043">
    <property type="entry name" value="HTH_LUXR_2"/>
    <property type="match status" value="1"/>
</dbReference>
<keyword evidence="1" id="KW-0805">Transcription regulation</keyword>
<evidence type="ECO:0000313" key="5">
    <source>
        <dbReference type="EMBL" id="EXY72713.1"/>
    </source>
</evidence>
<feature type="domain" description="HTH luxR-type" evidence="4">
    <location>
        <begin position="210"/>
        <end position="275"/>
    </location>
</feature>
<evidence type="ECO:0000259" key="4">
    <source>
        <dbReference type="PROSITE" id="PS50043"/>
    </source>
</evidence>
<dbReference type="PANTHER" id="PTHR44688">
    <property type="entry name" value="DNA-BINDING TRANSCRIPTIONAL ACTIVATOR DEVR_DOSR"/>
    <property type="match status" value="1"/>
</dbReference>
<organism evidence="5 6">
    <name type="scientific">Bacteroides fragilis str. 3988T(B)14</name>
    <dbReference type="NCBI Taxonomy" id="1339315"/>
    <lineage>
        <taxon>Bacteria</taxon>
        <taxon>Pseudomonadati</taxon>
        <taxon>Bacteroidota</taxon>
        <taxon>Bacteroidia</taxon>
        <taxon>Bacteroidales</taxon>
        <taxon>Bacteroidaceae</taxon>
        <taxon>Bacteroides</taxon>
    </lineage>
</organism>
<accession>A0A015UFI9</accession>
<protein>
    <submittedName>
        <fullName evidence="5">Bacterial regulatory s, luxR family protein</fullName>
    </submittedName>
</protein>
<dbReference type="Proteomes" id="UP000020529">
    <property type="component" value="Unassembled WGS sequence"/>
</dbReference>
<keyword evidence="2" id="KW-0238">DNA-binding</keyword>
<evidence type="ECO:0000256" key="2">
    <source>
        <dbReference type="ARBA" id="ARBA00023125"/>
    </source>
</evidence>
<proteinExistence type="predicted"/>
<dbReference type="CDD" id="cd06170">
    <property type="entry name" value="LuxR_C_like"/>
    <property type="match status" value="1"/>
</dbReference>
<sequence length="278" mass="32682">MFYDYLCKGKSLYLSTQCLLITISFPDMDIVDKLNKEFLTQPFCKNEQLPEELNEYKRIAYNYARIENSIAVLSDMHTNISYIYYGGTAETLGIARKGDNQNLESIWEKEVFKYIHPDDLAEKYVQELRFYHFLKQIPHKKRADYFLMSKLRMRDPSGKYIPILHRMFYVATHSNDSMWLALCLYNLSVDPTMSCRVINSTNGQVIELEKQDCSKLLSDREKTILQLIDMGKTSHEIARELFISKNTVSRHRQNILEKLQVKNSIEACRIAKELKLLF</sequence>
<name>A0A015UFI9_BACFG</name>